<comment type="caution">
    <text evidence="1">The sequence shown here is derived from an EMBL/GenBank/DDBJ whole genome shotgun (WGS) entry which is preliminary data.</text>
</comment>
<organism evidence="1 2">
    <name type="scientific">Paenibacillus dendritiformis C454</name>
    <dbReference type="NCBI Taxonomy" id="1131935"/>
    <lineage>
        <taxon>Bacteria</taxon>
        <taxon>Bacillati</taxon>
        <taxon>Bacillota</taxon>
        <taxon>Bacilli</taxon>
        <taxon>Bacillales</taxon>
        <taxon>Paenibacillaceae</taxon>
        <taxon>Paenibacillus</taxon>
    </lineage>
</organism>
<evidence type="ECO:0000313" key="2">
    <source>
        <dbReference type="Proteomes" id="UP000003900"/>
    </source>
</evidence>
<evidence type="ECO:0000313" key="1">
    <source>
        <dbReference type="EMBL" id="EHQ60309.1"/>
    </source>
</evidence>
<reference evidence="1 2" key="1">
    <citation type="journal article" date="2012" name="J. Bacteriol.">
        <title>Genome Sequence of the Pattern-Forming Social Bacterium Paenibacillus dendritiformis C454 Chiral Morphotype.</title>
        <authorList>
            <person name="Sirota-Madi A."/>
            <person name="Olender T."/>
            <person name="Helman Y."/>
            <person name="Brainis I."/>
            <person name="Finkelshtein A."/>
            <person name="Roth D."/>
            <person name="Hagai E."/>
            <person name="Leshkowitz D."/>
            <person name="Brodsky L."/>
            <person name="Galatenko V."/>
            <person name="Nikolaev V."/>
            <person name="Gutnick D.L."/>
            <person name="Lancet D."/>
            <person name="Ben-Jacob E."/>
        </authorList>
    </citation>
    <scope>NUCLEOTIDE SEQUENCE [LARGE SCALE GENOMIC DNA]</scope>
    <source>
        <strain evidence="1 2">C454</strain>
    </source>
</reference>
<accession>H3SKS9</accession>
<gene>
    <name evidence="1" type="ORF">PDENDC454_20817</name>
</gene>
<dbReference type="AlphaFoldDB" id="H3SKS9"/>
<sequence>MRTYRPLFFRGSHIEDLIKEGLSGDELLTKFRERQAELHIAIENGIADPGKPLEIVELTMTKRRTYLARLAAIRQLPDDRRSDSIP</sequence>
<protein>
    <submittedName>
        <fullName evidence="1">Uncharacterized protein</fullName>
    </submittedName>
</protein>
<dbReference type="Proteomes" id="UP000003900">
    <property type="component" value="Unassembled WGS sequence"/>
</dbReference>
<keyword evidence="2" id="KW-1185">Reference proteome</keyword>
<name>H3SKS9_9BACL</name>
<proteinExistence type="predicted"/>
<dbReference type="EMBL" id="AHKH01000075">
    <property type="protein sequence ID" value="EHQ60309.1"/>
    <property type="molecule type" value="Genomic_DNA"/>
</dbReference>